<dbReference type="GO" id="GO:0016740">
    <property type="term" value="F:transferase activity"/>
    <property type="evidence" value="ECO:0007669"/>
    <property type="project" value="UniProtKB-KW"/>
</dbReference>
<dbReference type="RefSeq" id="WP_064594750.1">
    <property type="nucleotide sequence ID" value="NZ_LYRP01000001.1"/>
</dbReference>
<gene>
    <name evidence="1" type="ORF">A9B99_03790</name>
</gene>
<proteinExistence type="predicted"/>
<dbReference type="Proteomes" id="UP000078225">
    <property type="component" value="Unassembled WGS sequence"/>
</dbReference>
<dbReference type="PANTHER" id="PTHR12526">
    <property type="entry name" value="GLYCOSYLTRANSFERASE"/>
    <property type="match status" value="1"/>
</dbReference>
<dbReference type="EMBL" id="LYRP01000001">
    <property type="protein sequence ID" value="OAT78832.1"/>
    <property type="molecule type" value="Genomic_DNA"/>
</dbReference>
<dbReference type="Gene3D" id="3.40.50.2000">
    <property type="entry name" value="Glycogen Phosphorylase B"/>
    <property type="match status" value="1"/>
</dbReference>
<organism evidence="1 2">
    <name type="scientific">Mangrovibacter phragmitis</name>
    <dbReference type="NCBI Taxonomy" id="1691903"/>
    <lineage>
        <taxon>Bacteria</taxon>
        <taxon>Pseudomonadati</taxon>
        <taxon>Pseudomonadota</taxon>
        <taxon>Gammaproteobacteria</taxon>
        <taxon>Enterobacterales</taxon>
        <taxon>Enterobacteriaceae</taxon>
        <taxon>Mangrovibacter</taxon>
    </lineage>
</organism>
<dbReference type="STRING" id="1691903.A9B99_03790"/>
<name>A0A1B7L8Z9_9ENTR</name>
<keyword evidence="2" id="KW-1185">Reference proteome</keyword>
<evidence type="ECO:0000313" key="2">
    <source>
        <dbReference type="Proteomes" id="UP000078225"/>
    </source>
</evidence>
<sequence>MHRKKEIKDIVVLSTADWDNPFWTNKQHVTLELAKRGHRVLYIESLGLRRPSVNKKDLSRIFRRLIKAVKAPRKVRDNIWVWSPISIPFNNYAFVRKLNKFILTTALNFWCWRLGFSNKTLWTYNPLTTRFLKLKDFIYTVYHCVDEIKAQPGMPVDILQEAEEDLVRNADINFVTSLTLLKTRKQWSNEVYYFSNVADYNHFSKALEEDTAIPADLAEIAEPRIGFIGAISGYKVNFSLVEEIAIAHPEWSIVMIGDVGEGDPNTDVSKLTQHNNIHLIGARLYQDLPGYLKGFTATLLPNNLNEYTASMFPMKFFEYLAAGKPVVSVDLPSLCDVKDYVRIGHTPEEFIAALEDITAGKRISVEQCQELAQQYTYQSRTEKMFNLINEKRNESRDRT</sequence>
<keyword evidence="1" id="KW-0808">Transferase</keyword>
<dbReference type="SUPFAM" id="SSF53756">
    <property type="entry name" value="UDP-Glycosyltransferase/glycogen phosphorylase"/>
    <property type="match status" value="1"/>
</dbReference>
<protein>
    <submittedName>
        <fullName evidence="1">Glycosyl transferase family 1</fullName>
    </submittedName>
</protein>
<dbReference type="OrthoDB" id="9816564at2"/>
<comment type="caution">
    <text evidence="1">The sequence shown here is derived from an EMBL/GenBank/DDBJ whole genome shotgun (WGS) entry which is preliminary data.</text>
</comment>
<dbReference type="AlphaFoldDB" id="A0A1B7L8Z9"/>
<dbReference type="Pfam" id="PF13692">
    <property type="entry name" value="Glyco_trans_1_4"/>
    <property type="match status" value="1"/>
</dbReference>
<evidence type="ECO:0000313" key="1">
    <source>
        <dbReference type="EMBL" id="OAT78832.1"/>
    </source>
</evidence>
<dbReference type="PANTHER" id="PTHR12526:SF630">
    <property type="entry name" value="GLYCOSYLTRANSFERASE"/>
    <property type="match status" value="1"/>
</dbReference>
<reference evidence="2" key="1">
    <citation type="submission" date="2016-05" db="EMBL/GenBank/DDBJ databases">
        <authorList>
            <person name="Behera P."/>
            <person name="Vaishampayan P."/>
            <person name="Singh N."/>
            <person name="Raina V."/>
            <person name="Suar M."/>
            <person name="Pattnaik A."/>
            <person name="Rastogi G."/>
        </authorList>
    </citation>
    <scope>NUCLEOTIDE SEQUENCE [LARGE SCALE GENOMIC DNA]</scope>
    <source>
        <strain evidence="2">MP23</strain>
    </source>
</reference>
<accession>A0A1B7L8Z9</accession>